<feature type="transmembrane region" description="Helical" evidence="7">
    <location>
        <begin position="489"/>
        <end position="511"/>
    </location>
</feature>
<organism evidence="8 9">
    <name type="scientific">Sphingopyxis soli</name>
    <dbReference type="NCBI Taxonomy" id="592051"/>
    <lineage>
        <taxon>Bacteria</taxon>
        <taxon>Pseudomonadati</taxon>
        <taxon>Pseudomonadota</taxon>
        <taxon>Alphaproteobacteria</taxon>
        <taxon>Sphingomonadales</taxon>
        <taxon>Sphingomonadaceae</taxon>
        <taxon>Sphingopyxis</taxon>
    </lineage>
</organism>
<feature type="transmembrane region" description="Helical" evidence="7">
    <location>
        <begin position="403"/>
        <end position="421"/>
    </location>
</feature>
<evidence type="ECO:0000256" key="4">
    <source>
        <dbReference type="ARBA" id="ARBA00022989"/>
    </source>
</evidence>
<protein>
    <recommendedName>
        <fullName evidence="10">Polysaccharide biosynthesis protein</fullName>
    </recommendedName>
</protein>
<evidence type="ECO:0000256" key="6">
    <source>
        <dbReference type="SAM" id="MobiDB-lite"/>
    </source>
</evidence>
<feature type="transmembrane region" description="Helical" evidence="7">
    <location>
        <begin position="373"/>
        <end position="396"/>
    </location>
</feature>
<evidence type="ECO:0000256" key="2">
    <source>
        <dbReference type="ARBA" id="ARBA00022475"/>
    </source>
</evidence>
<feature type="transmembrane region" description="Helical" evidence="7">
    <location>
        <begin position="153"/>
        <end position="175"/>
    </location>
</feature>
<evidence type="ECO:0000256" key="5">
    <source>
        <dbReference type="ARBA" id="ARBA00023136"/>
    </source>
</evidence>
<feature type="transmembrane region" description="Helical" evidence="7">
    <location>
        <begin position="58"/>
        <end position="81"/>
    </location>
</feature>
<name>A0ABN1LXB4_9SPHN</name>
<dbReference type="PANTHER" id="PTHR30250">
    <property type="entry name" value="PST FAMILY PREDICTED COLANIC ACID TRANSPORTER"/>
    <property type="match status" value="1"/>
</dbReference>
<dbReference type="PANTHER" id="PTHR30250:SF11">
    <property type="entry name" value="O-ANTIGEN TRANSPORTER-RELATED"/>
    <property type="match status" value="1"/>
</dbReference>
<feature type="transmembrane region" description="Helical" evidence="7">
    <location>
        <begin position="462"/>
        <end position="483"/>
    </location>
</feature>
<feature type="region of interest" description="Disordered" evidence="6">
    <location>
        <begin position="1"/>
        <end position="27"/>
    </location>
</feature>
<evidence type="ECO:0000256" key="7">
    <source>
        <dbReference type="SAM" id="Phobius"/>
    </source>
</evidence>
<feature type="transmembrane region" description="Helical" evidence="7">
    <location>
        <begin position="332"/>
        <end position="353"/>
    </location>
</feature>
<feature type="transmembrane region" description="Helical" evidence="7">
    <location>
        <begin position="275"/>
        <end position="296"/>
    </location>
</feature>
<dbReference type="Proteomes" id="UP001500738">
    <property type="component" value="Unassembled WGS sequence"/>
</dbReference>
<sequence>MFAKAKAAGTRPRKPLGPQPMSEEAVQPAVTNRHVARGLGTTVLARLGAVVEIVTQPLYVLMFGLAGFGLYAVLWATINLIENIFDLGMTSAMQRTVPQSATDAEAAAALRTALLFGVGPCLIVAALIAIFAADLAPWLNVAEKDRALVTPAIQIFVWALPLWAFVEIATSALRARMVFGAEIRLRIVWEQVMRVVFAVLFFALGFGLEGLFIAHLCSLAVTAILSVRLLRRHYSFGDLLRGGRGSEVERNTFWAGLSILPSNIITRLFGDAPALILNLMLPGASGAAAAGLFTIARKLSSVVQLVRIAFAYVMAPLAASAERGGREQVADIYAYATRLISAIALPMAAVLAAGSSSLLSLFGAQAHVAQGAVIILLLARAAEAVLGISLPVLQVVAAFRHQLTASLFGVLVAVGAGWLLVDHVDALTGVTLAMSVGLVVMAGIPMLQLAIGEGLHPFDHQFPMVALRGLAITIVAGVLALLVSRLPDAVALPLIIAIAVGAIWLSVRFGLPYADRASLGKTGRRLRLIGPDAPVAEPGDAA</sequence>
<evidence type="ECO:0000256" key="3">
    <source>
        <dbReference type="ARBA" id="ARBA00022692"/>
    </source>
</evidence>
<comment type="subcellular location">
    <subcellularLocation>
        <location evidence="1">Cell membrane</location>
        <topology evidence="1">Multi-pass membrane protein</topology>
    </subcellularLocation>
</comment>
<proteinExistence type="predicted"/>
<keyword evidence="4 7" id="KW-1133">Transmembrane helix</keyword>
<accession>A0ABN1LXB4</accession>
<evidence type="ECO:0000256" key="1">
    <source>
        <dbReference type="ARBA" id="ARBA00004651"/>
    </source>
</evidence>
<feature type="transmembrane region" description="Helical" evidence="7">
    <location>
        <begin position="427"/>
        <end position="450"/>
    </location>
</feature>
<feature type="transmembrane region" description="Helical" evidence="7">
    <location>
        <begin position="187"/>
        <end position="206"/>
    </location>
</feature>
<comment type="caution">
    <text evidence="8">The sequence shown here is derived from an EMBL/GenBank/DDBJ whole genome shotgun (WGS) entry which is preliminary data.</text>
</comment>
<keyword evidence="2" id="KW-1003">Cell membrane</keyword>
<evidence type="ECO:0008006" key="10">
    <source>
        <dbReference type="Google" id="ProtNLM"/>
    </source>
</evidence>
<gene>
    <name evidence="8" type="ORF">GCM10009115_04640</name>
</gene>
<evidence type="ECO:0000313" key="9">
    <source>
        <dbReference type="Proteomes" id="UP001500738"/>
    </source>
</evidence>
<keyword evidence="3 7" id="KW-0812">Transmembrane</keyword>
<keyword evidence="9" id="KW-1185">Reference proteome</keyword>
<feature type="transmembrane region" description="Helical" evidence="7">
    <location>
        <begin position="302"/>
        <end position="320"/>
    </location>
</feature>
<reference evidence="8 9" key="1">
    <citation type="journal article" date="2019" name="Int. J. Syst. Evol. Microbiol.">
        <title>The Global Catalogue of Microorganisms (GCM) 10K type strain sequencing project: providing services to taxonomists for standard genome sequencing and annotation.</title>
        <authorList>
            <consortium name="The Broad Institute Genomics Platform"/>
            <consortium name="The Broad Institute Genome Sequencing Center for Infectious Disease"/>
            <person name="Wu L."/>
            <person name="Ma J."/>
        </authorList>
    </citation>
    <scope>NUCLEOTIDE SEQUENCE [LARGE SCALE GENOMIC DNA]</scope>
    <source>
        <strain evidence="8 9">JCM 15910</strain>
    </source>
</reference>
<dbReference type="InterPro" id="IPR050833">
    <property type="entry name" value="Poly_Biosynth_Transport"/>
</dbReference>
<dbReference type="Pfam" id="PF01943">
    <property type="entry name" value="Polysacc_synt"/>
    <property type="match status" value="1"/>
</dbReference>
<dbReference type="EMBL" id="BAAAFE010000002">
    <property type="protein sequence ID" value="GAA0861551.1"/>
    <property type="molecule type" value="Genomic_DNA"/>
</dbReference>
<dbReference type="InterPro" id="IPR002797">
    <property type="entry name" value="Polysacc_synth"/>
</dbReference>
<keyword evidence="5 7" id="KW-0472">Membrane</keyword>
<feature type="transmembrane region" description="Helical" evidence="7">
    <location>
        <begin position="113"/>
        <end position="133"/>
    </location>
</feature>
<evidence type="ECO:0000313" key="8">
    <source>
        <dbReference type="EMBL" id="GAA0861551.1"/>
    </source>
</evidence>